<proteinExistence type="predicted"/>
<dbReference type="RefSeq" id="WP_378593191.1">
    <property type="nucleotide sequence ID" value="NZ_JBHSKD010000027.1"/>
</dbReference>
<organism evidence="2 3">
    <name type="scientific">Nocardioides taihuensis</name>
    <dbReference type="NCBI Taxonomy" id="1835606"/>
    <lineage>
        <taxon>Bacteria</taxon>
        <taxon>Bacillati</taxon>
        <taxon>Actinomycetota</taxon>
        <taxon>Actinomycetes</taxon>
        <taxon>Propionibacteriales</taxon>
        <taxon>Nocardioidaceae</taxon>
        <taxon>Nocardioides</taxon>
    </lineage>
</organism>
<evidence type="ECO:0000313" key="3">
    <source>
        <dbReference type="Proteomes" id="UP001596087"/>
    </source>
</evidence>
<dbReference type="Proteomes" id="UP001596087">
    <property type="component" value="Unassembled WGS sequence"/>
</dbReference>
<dbReference type="InterPro" id="IPR012312">
    <property type="entry name" value="Hemerythrin-like"/>
</dbReference>
<accession>A0ABW0BPX9</accession>
<dbReference type="Pfam" id="PF01814">
    <property type="entry name" value="Hemerythrin"/>
    <property type="match status" value="1"/>
</dbReference>
<evidence type="ECO:0000313" key="2">
    <source>
        <dbReference type="EMBL" id="MFC5179232.1"/>
    </source>
</evidence>
<dbReference type="CDD" id="cd12108">
    <property type="entry name" value="Hr-like"/>
    <property type="match status" value="1"/>
</dbReference>
<sequence length="229" mass="25787">MTRADGPADTRMMGIVHGALRRDLLRAREAVADPPYPRGRQRRALGEHVVWLMDFLHGHHTGEDEGLWPAVRERDPSAGALLDSLEQDHRHIEPAATALRAAAERYAATTDDDARTALVTALDDLGEVLFPHLDREVEEAMPVVSRALTRAEWDAIEQEHHVRPKSVRELGFEGHWLLDDLDPEGRDVVVHTVPAPVRVVLLHGFRRRYRRHCAAVWQPDPAERTAPVA</sequence>
<gene>
    <name evidence="2" type="ORF">ACFPGP_21295</name>
</gene>
<dbReference type="Gene3D" id="1.20.120.520">
    <property type="entry name" value="nmb1532 protein domain like"/>
    <property type="match status" value="1"/>
</dbReference>
<protein>
    <submittedName>
        <fullName evidence="2">Hemerythrin domain-containing protein</fullName>
    </submittedName>
</protein>
<keyword evidence="3" id="KW-1185">Reference proteome</keyword>
<evidence type="ECO:0000259" key="1">
    <source>
        <dbReference type="Pfam" id="PF01814"/>
    </source>
</evidence>
<reference evidence="3" key="1">
    <citation type="journal article" date="2019" name="Int. J. Syst. Evol. Microbiol.">
        <title>The Global Catalogue of Microorganisms (GCM) 10K type strain sequencing project: providing services to taxonomists for standard genome sequencing and annotation.</title>
        <authorList>
            <consortium name="The Broad Institute Genomics Platform"/>
            <consortium name="The Broad Institute Genome Sequencing Center for Infectious Disease"/>
            <person name="Wu L."/>
            <person name="Ma J."/>
        </authorList>
    </citation>
    <scope>NUCLEOTIDE SEQUENCE [LARGE SCALE GENOMIC DNA]</scope>
    <source>
        <strain evidence="3">DFY41</strain>
    </source>
</reference>
<name>A0ABW0BPX9_9ACTN</name>
<dbReference type="EMBL" id="JBHSKD010000027">
    <property type="protein sequence ID" value="MFC5179232.1"/>
    <property type="molecule type" value="Genomic_DNA"/>
</dbReference>
<comment type="caution">
    <text evidence="2">The sequence shown here is derived from an EMBL/GenBank/DDBJ whole genome shotgun (WGS) entry which is preliminary data.</text>
</comment>
<feature type="domain" description="Hemerythrin-like" evidence="1">
    <location>
        <begin position="17"/>
        <end position="143"/>
    </location>
</feature>